<dbReference type="KEGG" id="mcha:111005696"/>
<keyword evidence="4" id="KW-0479">Metal-binding</keyword>
<sequence length="159" mass="17547">MLLGKRPRPPIKRTASMTGITPDLPDVEPEEPSDQNHDLITDPRATAAAQIRHLAIPAQTTIANPRNPSPRDLVQPPPDHFLRTCGLCKRRLVAGRDIYMYRGDTAFCSSECREKQIKQDERREVYGAAGSKKKDERHAPLSTAAGRGSRKGQDGGGRL</sequence>
<name>A0A6J1BTS9_MOMCH</name>
<keyword evidence="5" id="KW-0863">Zinc-finger</keyword>
<dbReference type="GO" id="GO:0008270">
    <property type="term" value="F:zinc ion binding"/>
    <property type="evidence" value="ECO:0007669"/>
    <property type="project" value="UniProtKB-KW"/>
</dbReference>
<feature type="region of interest" description="Disordered" evidence="7">
    <location>
        <begin position="116"/>
        <end position="159"/>
    </location>
</feature>
<dbReference type="PANTHER" id="PTHR33059:SF76">
    <property type="entry name" value="FCS-LIKE ZINC FINGER 7"/>
    <property type="match status" value="1"/>
</dbReference>
<keyword evidence="5" id="KW-0862">Zinc</keyword>
<comment type="similarity">
    <text evidence="2">Belongs to the FLZ family.</text>
</comment>
<dbReference type="Proteomes" id="UP000504603">
    <property type="component" value="Unplaced"/>
</dbReference>
<dbReference type="GO" id="GO:0005737">
    <property type="term" value="C:cytoplasm"/>
    <property type="evidence" value="ECO:0007669"/>
    <property type="project" value="UniProtKB-SubCell"/>
</dbReference>
<evidence type="ECO:0000256" key="2">
    <source>
        <dbReference type="ARBA" id="ARBA00009374"/>
    </source>
</evidence>
<keyword evidence="3" id="KW-0963">Cytoplasm</keyword>
<evidence type="ECO:0000313" key="9">
    <source>
        <dbReference type="Proteomes" id="UP000504603"/>
    </source>
</evidence>
<evidence type="ECO:0000256" key="5">
    <source>
        <dbReference type="ARBA" id="ARBA00022771"/>
    </source>
</evidence>
<comment type="subcellular location">
    <subcellularLocation>
        <location evidence="1">Cytoplasm</location>
    </subcellularLocation>
</comment>
<dbReference type="GeneID" id="111005696"/>
<dbReference type="RefSeq" id="XP_022132991.1">
    <property type="nucleotide sequence ID" value="XM_022277299.1"/>
</dbReference>
<feature type="domain" description="FLZ-type" evidence="8">
    <location>
        <begin position="80"/>
        <end position="124"/>
    </location>
</feature>
<dbReference type="Pfam" id="PF04570">
    <property type="entry name" value="zf-FLZ"/>
    <property type="match status" value="1"/>
</dbReference>
<dbReference type="PANTHER" id="PTHR33059">
    <property type="entry name" value="FCS-LIKE ZINC FINGER 5"/>
    <property type="match status" value="1"/>
</dbReference>
<organism evidence="9 10">
    <name type="scientific">Momordica charantia</name>
    <name type="common">Bitter gourd</name>
    <name type="synonym">Balsam pear</name>
    <dbReference type="NCBI Taxonomy" id="3673"/>
    <lineage>
        <taxon>Eukaryota</taxon>
        <taxon>Viridiplantae</taxon>
        <taxon>Streptophyta</taxon>
        <taxon>Embryophyta</taxon>
        <taxon>Tracheophyta</taxon>
        <taxon>Spermatophyta</taxon>
        <taxon>Magnoliopsida</taxon>
        <taxon>eudicotyledons</taxon>
        <taxon>Gunneridae</taxon>
        <taxon>Pentapetalae</taxon>
        <taxon>rosids</taxon>
        <taxon>fabids</taxon>
        <taxon>Cucurbitales</taxon>
        <taxon>Cucurbitaceae</taxon>
        <taxon>Momordiceae</taxon>
        <taxon>Momordica</taxon>
    </lineage>
</organism>
<feature type="zinc finger region" description="FLZ-type" evidence="6">
    <location>
        <begin position="80"/>
        <end position="124"/>
    </location>
</feature>
<accession>A0A6J1BTS9</accession>
<feature type="region of interest" description="Disordered" evidence="7">
    <location>
        <begin position="1"/>
        <end position="38"/>
    </location>
</feature>
<dbReference type="OrthoDB" id="1925036at2759"/>
<evidence type="ECO:0000256" key="6">
    <source>
        <dbReference type="PROSITE-ProRule" id="PRU01131"/>
    </source>
</evidence>
<protein>
    <submittedName>
        <fullName evidence="10">Uncharacterized protein LOC111005696</fullName>
    </submittedName>
</protein>
<evidence type="ECO:0000313" key="10">
    <source>
        <dbReference type="RefSeq" id="XP_022132991.1"/>
    </source>
</evidence>
<evidence type="ECO:0000256" key="7">
    <source>
        <dbReference type="SAM" id="MobiDB-lite"/>
    </source>
</evidence>
<dbReference type="PROSITE" id="PS51795">
    <property type="entry name" value="ZF_FLZ"/>
    <property type="match status" value="1"/>
</dbReference>
<evidence type="ECO:0000256" key="4">
    <source>
        <dbReference type="ARBA" id="ARBA00022723"/>
    </source>
</evidence>
<keyword evidence="9" id="KW-1185">Reference proteome</keyword>
<proteinExistence type="inferred from homology"/>
<gene>
    <name evidence="10" type="primary">LOC111005696</name>
</gene>
<evidence type="ECO:0000259" key="8">
    <source>
        <dbReference type="PROSITE" id="PS51795"/>
    </source>
</evidence>
<evidence type="ECO:0000256" key="3">
    <source>
        <dbReference type="ARBA" id="ARBA00022490"/>
    </source>
</evidence>
<feature type="region of interest" description="Disordered" evidence="7">
    <location>
        <begin position="60"/>
        <end position="80"/>
    </location>
</feature>
<reference evidence="10" key="1">
    <citation type="submission" date="2025-08" db="UniProtKB">
        <authorList>
            <consortium name="RefSeq"/>
        </authorList>
    </citation>
    <scope>IDENTIFICATION</scope>
    <source>
        <strain evidence="10">OHB3-1</strain>
    </source>
</reference>
<feature type="compositionally biased region" description="Basic and acidic residues" evidence="7">
    <location>
        <begin position="116"/>
        <end position="125"/>
    </location>
</feature>
<evidence type="ECO:0000256" key="1">
    <source>
        <dbReference type="ARBA" id="ARBA00004496"/>
    </source>
</evidence>
<dbReference type="InterPro" id="IPR007650">
    <property type="entry name" value="Zf-FLZ_dom"/>
</dbReference>
<feature type="compositionally biased region" description="Basic residues" evidence="7">
    <location>
        <begin position="1"/>
        <end position="11"/>
    </location>
</feature>
<dbReference type="AlphaFoldDB" id="A0A6J1BTS9"/>